<evidence type="ECO:0000256" key="6">
    <source>
        <dbReference type="ARBA" id="ARBA00039335"/>
    </source>
</evidence>
<evidence type="ECO:0000256" key="10">
    <source>
        <dbReference type="RuleBase" id="RU003823"/>
    </source>
</evidence>
<dbReference type="FunFam" id="3.30.230.10:FF:000002">
    <property type="entry name" value="30S ribosomal protein S5"/>
    <property type="match status" value="1"/>
</dbReference>
<dbReference type="STRING" id="6689.A0A423THP8"/>
<evidence type="ECO:0000256" key="1">
    <source>
        <dbReference type="ARBA" id="ARBA00004173"/>
    </source>
</evidence>
<dbReference type="InterPro" id="IPR005324">
    <property type="entry name" value="Ribosomal_uS5_C"/>
</dbReference>
<evidence type="ECO:0000256" key="8">
    <source>
        <dbReference type="ARBA" id="ARBA00062683"/>
    </source>
</evidence>
<dbReference type="Pfam" id="PF00333">
    <property type="entry name" value="Ribosomal_S5"/>
    <property type="match status" value="1"/>
</dbReference>
<dbReference type="Gene3D" id="3.30.230.10">
    <property type="match status" value="1"/>
</dbReference>
<protein>
    <recommendedName>
        <fullName evidence="6">Small ribosomal subunit protein uS5m</fullName>
    </recommendedName>
    <alternativeName>
        <fullName evidence="7">28S ribosomal protein S5, mitochondrial</fullName>
    </alternativeName>
</protein>
<evidence type="ECO:0000256" key="4">
    <source>
        <dbReference type="ARBA" id="ARBA00023128"/>
    </source>
</evidence>
<comment type="subcellular location">
    <subcellularLocation>
        <location evidence="1">Mitochondrion</location>
    </subcellularLocation>
</comment>
<dbReference type="GO" id="GO:0006412">
    <property type="term" value="P:translation"/>
    <property type="evidence" value="ECO:0007669"/>
    <property type="project" value="InterPro"/>
</dbReference>
<feature type="compositionally biased region" description="Low complexity" evidence="11">
    <location>
        <begin position="57"/>
        <end position="83"/>
    </location>
</feature>
<evidence type="ECO:0000313" key="13">
    <source>
        <dbReference type="EMBL" id="ROT76006.1"/>
    </source>
</evidence>
<dbReference type="InterPro" id="IPR014721">
    <property type="entry name" value="Ribsml_uS5_D2-typ_fold_subgr"/>
</dbReference>
<evidence type="ECO:0000256" key="2">
    <source>
        <dbReference type="ARBA" id="ARBA00008945"/>
    </source>
</evidence>
<dbReference type="Gene3D" id="3.30.160.20">
    <property type="match status" value="1"/>
</dbReference>
<dbReference type="EMBL" id="QCYY01001702">
    <property type="protein sequence ID" value="ROT76006.1"/>
    <property type="molecule type" value="Genomic_DNA"/>
</dbReference>
<keyword evidence="3 9" id="KW-0689">Ribosomal protein</keyword>
<evidence type="ECO:0000259" key="12">
    <source>
        <dbReference type="PROSITE" id="PS50881"/>
    </source>
</evidence>
<reference evidence="13 14" key="1">
    <citation type="submission" date="2018-04" db="EMBL/GenBank/DDBJ databases">
        <authorList>
            <person name="Zhang X."/>
            <person name="Yuan J."/>
            <person name="Li F."/>
            <person name="Xiang J."/>
        </authorList>
    </citation>
    <scope>NUCLEOTIDE SEQUENCE [LARGE SCALE GENOMIC DNA]</scope>
    <source>
        <tissue evidence="13">Muscle</tissue>
    </source>
</reference>
<dbReference type="GO" id="GO:0003735">
    <property type="term" value="F:structural constituent of ribosome"/>
    <property type="evidence" value="ECO:0007669"/>
    <property type="project" value="UniProtKB-UniRule"/>
</dbReference>
<dbReference type="InterPro" id="IPR020568">
    <property type="entry name" value="Ribosomal_Su5_D2-typ_SF"/>
</dbReference>
<keyword evidence="4" id="KW-0496">Mitochondrion</keyword>
<proteinExistence type="inferred from homology"/>
<dbReference type="InterPro" id="IPR013810">
    <property type="entry name" value="Ribosomal_uS5_N"/>
</dbReference>
<keyword evidence="14" id="KW-1185">Reference proteome</keyword>
<dbReference type="GO" id="GO:0005743">
    <property type="term" value="C:mitochondrial inner membrane"/>
    <property type="evidence" value="ECO:0007669"/>
    <property type="project" value="UniProtKB-ARBA"/>
</dbReference>
<evidence type="ECO:0000256" key="9">
    <source>
        <dbReference type="PROSITE-ProRule" id="PRU00268"/>
    </source>
</evidence>
<dbReference type="SUPFAM" id="SSF54211">
    <property type="entry name" value="Ribosomal protein S5 domain 2-like"/>
    <property type="match status" value="1"/>
</dbReference>
<evidence type="ECO:0000313" key="14">
    <source>
        <dbReference type="Proteomes" id="UP000283509"/>
    </source>
</evidence>
<gene>
    <name evidence="13" type="ORF">C7M84_005440</name>
</gene>
<organism evidence="13 14">
    <name type="scientific">Penaeus vannamei</name>
    <name type="common">Whiteleg shrimp</name>
    <name type="synonym">Litopenaeus vannamei</name>
    <dbReference type="NCBI Taxonomy" id="6689"/>
    <lineage>
        <taxon>Eukaryota</taxon>
        <taxon>Metazoa</taxon>
        <taxon>Ecdysozoa</taxon>
        <taxon>Arthropoda</taxon>
        <taxon>Crustacea</taxon>
        <taxon>Multicrustacea</taxon>
        <taxon>Malacostraca</taxon>
        <taxon>Eumalacostraca</taxon>
        <taxon>Eucarida</taxon>
        <taxon>Decapoda</taxon>
        <taxon>Dendrobranchiata</taxon>
        <taxon>Penaeoidea</taxon>
        <taxon>Penaeidae</taxon>
        <taxon>Penaeus</taxon>
    </lineage>
</organism>
<evidence type="ECO:0000256" key="3">
    <source>
        <dbReference type="ARBA" id="ARBA00022980"/>
    </source>
</evidence>
<dbReference type="GO" id="GO:0005763">
    <property type="term" value="C:mitochondrial small ribosomal subunit"/>
    <property type="evidence" value="ECO:0007669"/>
    <property type="project" value="UniProtKB-ARBA"/>
</dbReference>
<dbReference type="Pfam" id="PF03719">
    <property type="entry name" value="Ribosomal_S5_C"/>
    <property type="match status" value="1"/>
</dbReference>
<name>A0A423THP8_PENVA</name>
<evidence type="ECO:0000256" key="11">
    <source>
        <dbReference type="SAM" id="MobiDB-lite"/>
    </source>
</evidence>
<dbReference type="OrthoDB" id="309483at2759"/>
<dbReference type="GO" id="GO:0003723">
    <property type="term" value="F:RNA binding"/>
    <property type="evidence" value="ECO:0007669"/>
    <property type="project" value="InterPro"/>
</dbReference>
<evidence type="ECO:0000256" key="5">
    <source>
        <dbReference type="ARBA" id="ARBA00023274"/>
    </source>
</evidence>
<dbReference type="SUPFAM" id="SSF54768">
    <property type="entry name" value="dsRNA-binding domain-like"/>
    <property type="match status" value="1"/>
</dbReference>
<dbReference type="AlphaFoldDB" id="A0A423THP8"/>
<dbReference type="FunFam" id="3.30.160.20:FF:000022">
    <property type="entry name" value="28S ribosomal protein S5, mitochondrial"/>
    <property type="match status" value="1"/>
</dbReference>
<accession>A0A423THP8</accession>
<feature type="domain" description="S5 DRBM" evidence="12">
    <location>
        <begin position="229"/>
        <end position="293"/>
    </location>
</feature>
<keyword evidence="5 9" id="KW-0687">Ribonucleoprotein</keyword>
<dbReference type="Proteomes" id="UP000283509">
    <property type="component" value="Unassembled WGS sequence"/>
</dbReference>
<reference evidence="13 14" key="2">
    <citation type="submission" date="2019-01" db="EMBL/GenBank/DDBJ databases">
        <title>The decoding of complex shrimp genome reveals the adaptation for benthos swimmer, frequently molting mechanism and breeding impact on genome.</title>
        <authorList>
            <person name="Sun Y."/>
            <person name="Gao Y."/>
            <person name="Yu Y."/>
        </authorList>
    </citation>
    <scope>NUCLEOTIDE SEQUENCE [LARGE SCALE GENOMIC DNA]</scope>
    <source>
        <tissue evidence="13">Muscle</tissue>
    </source>
</reference>
<dbReference type="PANTHER" id="PTHR48277">
    <property type="entry name" value="MITOCHONDRIAL RIBOSOMAL PROTEIN S5"/>
    <property type="match status" value="1"/>
</dbReference>
<comment type="similarity">
    <text evidence="2 10">Belongs to the universal ribosomal protein uS5 family.</text>
</comment>
<sequence>MTPGWRGGRQPAGADGGATCRVSPRARDTLARCPARPMGTRLPPQLGWELQPPVSRPRPLSLPSGSKTKHCSSSSLSKGNSVSQRLNQPHLPQVQPARSTSFFNKLPADQLWKGVTSVSNAGKKRGRGKGVGKKMAKNLNRGQMIGVGRENIVWPGLNAPILRGKELIQQQKLPQDTEREAKLIKMRDTMGVFRPLRLDPLERGWSGNKMPGRSIGPPDPIGEDSFDGFDTKVLELKTVTHMSGIFGRKRRMSMFVVTGNGNGLGGFALAKANTMPATMRKAKNRAGQKLIYIERYNDHTVFHDFFSQFGYTKLFVKKKPEGYGLVCHRAIRTICEVIGIKDIYVKVEGSTNIQNLTKAFFLGLINQKTHQHLSEAKQLHLVEFRKENLDFPGLWLPPRVARCAT</sequence>
<dbReference type="InterPro" id="IPR000851">
    <property type="entry name" value="Ribosomal_uS5"/>
</dbReference>
<dbReference type="PROSITE" id="PS50881">
    <property type="entry name" value="S5_DSRBD"/>
    <property type="match status" value="1"/>
</dbReference>
<dbReference type="InterPro" id="IPR048584">
    <property type="entry name" value="Ribosomal_uS5m_N"/>
</dbReference>
<dbReference type="PANTHER" id="PTHR48277:SF1">
    <property type="entry name" value="MITOCHONDRIAL RIBOSOMAL PROTEIN S5"/>
    <property type="match status" value="1"/>
</dbReference>
<comment type="subunit">
    <text evidence="8">Component of the mitochondrial ribosome small subunit (28S) which comprises a 12S rRNA and about 30 distinct proteins.</text>
</comment>
<dbReference type="Pfam" id="PF21251">
    <property type="entry name" value="Ribosomal_uS5m_N"/>
    <property type="match status" value="1"/>
</dbReference>
<comment type="caution">
    <text evidence="13">The sequence shown here is derived from an EMBL/GenBank/DDBJ whole genome shotgun (WGS) entry which is preliminary data.</text>
</comment>
<feature type="region of interest" description="Disordered" evidence="11">
    <location>
        <begin position="1"/>
        <end position="85"/>
    </location>
</feature>
<evidence type="ECO:0000256" key="7">
    <source>
        <dbReference type="ARBA" id="ARBA00041606"/>
    </source>
</evidence>